<evidence type="ECO:0000259" key="5">
    <source>
        <dbReference type="PROSITE" id="PS50081"/>
    </source>
</evidence>
<evidence type="ECO:0000256" key="1">
    <source>
        <dbReference type="ARBA" id="ARBA00022723"/>
    </source>
</evidence>
<gene>
    <name evidence="6" type="ORF">MELIAE_LOCUS1082</name>
</gene>
<keyword evidence="2" id="KW-0863">Zinc-finger</keyword>
<name>A0A9P0AS21_BRAAE</name>
<dbReference type="InterPro" id="IPR011011">
    <property type="entry name" value="Znf_FYVE_PHD"/>
</dbReference>
<dbReference type="InterPro" id="IPR013083">
    <property type="entry name" value="Znf_RING/FYVE/PHD"/>
</dbReference>
<keyword evidence="3" id="KW-0862">Zinc</keyword>
<feature type="domain" description="Phorbol-ester/DAG-type" evidence="5">
    <location>
        <begin position="1"/>
        <end position="50"/>
    </location>
</feature>
<evidence type="ECO:0000256" key="2">
    <source>
        <dbReference type="ARBA" id="ARBA00022771"/>
    </source>
</evidence>
<evidence type="ECO:0000313" key="7">
    <source>
        <dbReference type="Proteomes" id="UP001154078"/>
    </source>
</evidence>
<keyword evidence="7" id="KW-1185">Reference proteome</keyword>
<sequence length="120" mass="13722">MTKKKTAKKKSLTCAICEKSLGKTKIKLQCQNCTKWAHQECTGVLKNWSCAECKEEESSFEDDTDIESEAEDNSGSQSEVNTKKECPKPKKKYTLGDIMKQLEKIETKHDELLNKFQEIL</sequence>
<dbReference type="PROSITE" id="PS50081">
    <property type="entry name" value="ZF_DAG_PE_2"/>
    <property type="match status" value="1"/>
</dbReference>
<dbReference type="CDD" id="cd15489">
    <property type="entry name" value="PHD_SF"/>
    <property type="match status" value="1"/>
</dbReference>
<reference evidence="6" key="1">
    <citation type="submission" date="2021-12" db="EMBL/GenBank/DDBJ databases">
        <authorList>
            <person name="King R."/>
        </authorList>
    </citation>
    <scope>NUCLEOTIDE SEQUENCE</scope>
</reference>
<evidence type="ECO:0000256" key="3">
    <source>
        <dbReference type="ARBA" id="ARBA00022833"/>
    </source>
</evidence>
<feature type="region of interest" description="Disordered" evidence="4">
    <location>
        <begin position="57"/>
        <end position="90"/>
    </location>
</feature>
<evidence type="ECO:0000256" key="4">
    <source>
        <dbReference type="SAM" id="MobiDB-lite"/>
    </source>
</evidence>
<protein>
    <recommendedName>
        <fullName evidence="5">Phorbol-ester/DAG-type domain-containing protein</fullName>
    </recommendedName>
</protein>
<dbReference type="InterPro" id="IPR002219">
    <property type="entry name" value="PKC_DAG/PE"/>
</dbReference>
<dbReference type="Gene3D" id="3.30.40.10">
    <property type="entry name" value="Zinc/RING finger domain, C3HC4 (zinc finger)"/>
    <property type="match status" value="1"/>
</dbReference>
<dbReference type="GO" id="GO:0008270">
    <property type="term" value="F:zinc ion binding"/>
    <property type="evidence" value="ECO:0007669"/>
    <property type="project" value="UniProtKB-KW"/>
</dbReference>
<dbReference type="Proteomes" id="UP001154078">
    <property type="component" value="Chromosome 1"/>
</dbReference>
<feature type="compositionally biased region" description="Acidic residues" evidence="4">
    <location>
        <begin position="58"/>
        <end position="72"/>
    </location>
</feature>
<dbReference type="InterPro" id="IPR001965">
    <property type="entry name" value="Znf_PHD"/>
</dbReference>
<proteinExistence type="predicted"/>
<dbReference type="SMART" id="SM00249">
    <property type="entry name" value="PHD"/>
    <property type="match status" value="1"/>
</dbReference>
<dbReference type="SUPFAM" id="SSF57903">
    <property type="entry name" value="FYVE/PHD zinc finger"/>
    <property type="match status" value="1"/>
</dbReference>
<dbReference type="AlphaFoldDB" id="A0A9P0AS21"/>
<evidence type="ECO:0000313" key="6">
    <source>
        <dbReference type="EMBL" id="CAH0547029.1"/>
    </source>
</evidence>
<dbReference type="EMBL" id="OV121132">
    <property type="protein sequence ID" value="CAH0547029.1"/>
    <property type="molecule type" value="Genomic_DNA"/>
</dbReference>
<organism evidence="6 7">
    <name type="scientific">Brassicogethes aeneus</name>
    <name type="common">Rape pollen beetle</name>
    <name type="synonym">Meligethes aeneus</name>
    <dbReference type="NCBI Taxonomy" id="1431903"/>
    <lineage>
        <taxon>Eukaryota</taxon>
        <taxon>Metazoa</taxon>
        <taxon>Ecdysozoa</taxon>
        <taxon>Arthropoda</taxon>
        <taxon>Hexapoda</taxon>
        <taxon>Insecta</taxon>
        <taxon>Pterygota</taxon>
        <taxon>Neoptera</taxon>
        <taxon>Endopterygota</taxon>
        <taxon>Coleoptera</taxon>
        <taxon>Polyphaga</taxon>
        <taxon>Cucujiformia</taxon>
        <taxon>Nitidulidae</taxon>
        <taxon>Meligethinae</taxon>
        <taxon>Brassicogethes</taxon>
    </lineage>
</organism>
<accession>A0A9P0AS21</accession>
<keyword evidence="1" id="KW-0479">Metal-binding</keyword>